<name>A0A803R7C3_CANSA</name>
<keyword evidence="3" id="KW-1185">Reference proteome</keyword>
<dbReference type="InterPro" id="IPR029068">
    <property type="entry name" value="Glyas_Bleomycin-R_OHBP_Dase"/>
</dbReference>
<reference evidence="2" key="2">
    <citation type="submission" date="2021-03" db="UniProtKB">
        <authorList>
            <consortium name="EnsemblPlants"/>
        </authorList>
    </citation>
    <scope>IDENTIFICATION</scope>
</reference>
<organism evidence="2 3">
    <name type="scientific">Cannabis sativa</name>
    <name type="common">Hemp</name>
    <name type="synonym">Marijuana</name>
    <dbReference type="NCBI Taxonomy" id="3483"/>
    <lineage>
        <taxon>Eukaryota</taxon>
        <taxon>Viridiplantae</taxon>
        <taxon>Streptophyta</taxon>
        <taxon>Embryophyta</taxon>
        <taxon>Tracheophyta</taxon>
        <taxon>Spermatophyta</taxon>
        <taxon>Magnoliopsida</taxon>
        <taxon>eudicotyledons</taxon>
        <taxon>Gunneridae</taxon>
        <taxon>Pentapetalae</taxon>
        <taxon>rosids</taxon>
        <taxon>fabids</taxon>
        <taxon>Rosales</taxon>
        <taxon>Cannabaceae</taxon>
        <taxon>Cannabis</taxon>
    </lineage>
</organism>
<accession>A0A803R7C3</accession>
<feature type="domain" description="VOC" evidence="1">
    <location>
        <begin position="51"/>
        <end position="180"/>
    </location>
</feature>
<evidence type="ECO:0000313" key="2">
    <source>
        <dbReference type="EnsemblPlants" id="cds.novel_model_5958_5bd9a17a"/>
    </source>
</evidence>
<dbReference type="CDD" id="cd07245">
    <property type="entry name" value="VOC_like"/>
    <property type="match status" value="1"/>
</dbReference>
<dbReference type="Gene3D" id="3.10.180.10">
    <property type="entry name" value="2,3-Dihydroxybiphenyl 1,2-Dioxygenase, domain 1"/>
    <property type="match status" value="1"/>
</dbReference>
<dbReference type="PROSITE" id="PS51819">
    <property type="entry name" value="VOC"/>
    <property type="match status" value="1"/>
</dbReference>
<sequence>MGSLGTEISEEYCINNDDLIIIEEEEEESCGSWSNNNGYNGVNNGKLPLLSLNHVSYVCKSVAKSVKFYEQVLGFVLIKRPSSFKFEGAWLFNYGIGIHLLEAAAIADESSNKNNKNIKKKINPKDNHISFQCSNMSLIMEKLAQLNIHYVTAVVEEGGIIVDQLFFHDPDGHMIEICNCQNLPVLPLVSSSSSCSSCPLNKFKPVTNVDAADDVIASSVSKMNKRCSEAAAVSMMDNLVMDMMNIYL</sequence>
<dbReference type="InterPro" id="IPR037523">
    <property type="entry name" value="VOC_core"/>
</dbReference>
<reference evidence="2" key="1">
    <citation type="submission" date="2018-11" db="EMBL/GenBank/DDBJ databases">
        <authorList>
            <person name="Grassa J C."/>
        </authorList>
    </citation>
    <scope>NUCLEOTIDE SEQUENCE [LARGE SCALE GENOMIC DNA]</scope>
</reference>
<dbReference type="Proteomes" id="UP000596661">
    <property type="component" value="Chromosome 6"/>
</dbReference>
<dbReference type="Pfam" id="PF00903">
    <property type="entry name" value="Glyoxalase"/>
    <property type="match status" value="1"/>
</dbReference>
<protein>
    <recommendedName>
        <fullName evidence="1">VOC domain-containing protein</fullName>
    </recommendedName>
</protein>
<dbReference type="EMBL" id="UZAU01000625">
    <property type="status" value="NOT_ANNOTATED_CDS"/>
    <property type="molecule type" value="Genomic_DNA"/>
</dbReference>
<dbReference type="PANTHER" id="PTHR46142:SF13">
    <property type="entry name" value="LACTOYLGLUTATHIONE LYASE_GLYOXALASE I FAMILY PROTEIN"/>
    <property type="match status" value="1"/>
</dbReference>
<dbReference type="AlphaFoldDB" id="A0A803R7C3"/>
<evidence type="ECO:0000313" key="3">
    <source>
        <dbReference type="Proteomes" id="UP000596661"/>
    </source>
</evidence>
<evidence type="ECO:0000259" key="1">
    <source>
        <dbReference type="PROSITE" id="PS51819"/>
    </source>
</evidence>
<dbReference type="PANTHER" id="PTHR46142">
    <property type="match status" value="1"/>
</dbReference>
<proteinExistence type="predicted"/>
<dbReference type="InterPro" id="IPR004360">
    <property type="entry name" value="Glyas_Fos-R_dOase_dom"/>
</dbReference>
<dbReference type="Gramene" id="novel_model_5958_5bd9a17a">
    <property type="protein sequence ID" value="cds.novel_model_5958_5bd9a17a"/>
    <property type="gene ID" value="novel_gene_3047_5bd9a17a"/>
</dbReference>
<dbReference type="OrthoDB" id="16820at2759"/>
<dbReference type="SUPFAM" id="SSF54593">
    <property type="entry name" value="Glyoxalase/Bleomycin resistance protein/Dihydroxybiphenyl dioxygenase"/>
    <property type="match status" value="1"/>
</dbReference>
<dbReference type="EnsemblPlants" id="novel_model_5958_5bd9a17a">
    <property type="protein sequence ID" value="cds.novel_model_5958_5bd9a17a"/>
    <property type="gene ID" value="novel_gene_3047_5bd9a17a"/>
</dbReference>